<reference evidence="4 5" key="1">
    <citation type="journal article" date="2014" name="Genome Announc.">
        <title>Draft Genome Sequence of Lactobacillus plantarum CMPG5300, a Human Vaginal Isolate.</title>
        <authorList>
            <person name="Malik S."/>
            <person name="Siezen R.J."/>
            <person name="Renckens B."/>
            <person name="Vaneechoutte M."/>
            <person name="Vanderleyden J."/>
            <person name="Lebeer S."/>
        </authorList>
    </citation>
    <scope>NUCLEOTIDE SEQUENCE [LARGE SCALE GENOMIC DNA]</scope>
    <source>
        <strain evidence="4 5">CMPG5300</strain>
    </source>
</reference>
<feature type="region of interest" description="Disordered" evidence="1">
    <location>
        <begin position="109"/>
        <end position="160"/>
    </location>
</feature>
<keyword evidence="2" id="KW-0732">Signal</keyword>
<dbReference type="Pfam" id="PF18449">
    <property type="entry name" value="Endotoxin_C2"/>
    <property type="match status" value="1"/>
</dbReference>
<feature type="signal peptide" evidence="2">
    <location>
        <begin position="1"/>
        <end position="23"/>
    </location>
</feature>
<protein>
    <submittedName>
        <fullName evidence="4">Cell surface lipoprotein</fullName>
    </submittedName>
</protein>
<dbReference type="Proteomes" id="UP000029801">
    <property type="component" value="Chromosome"/>
</dbReference>
<evidence type="ECO:0000256" key="2">
    <source>
        <dbReference type="SAM" id="SignalP"/>
    </source>
</evidence>
<evidence type="ECO:0000256" key="1">
    <source>
        <dbReference type="SAM" id="MobiDB-lite"/>
    </source>
</evidence>
<name>A0AAW3FJV4_LACPN</name>
<gene>
    <name evidence="4" type="ORF">CMPG5300_3028</name>
</gene>
<dbReference type="EMBL" id="AXZV01000020">
    <property type="protein sequence ID" value="KGH41374.1"/>
    <property type="molecule type" value="Genomic_DNA"/>
</dbReference>
<keyword evidence="4" id="KW-0449">Lipoprotein</keyword>
<dbReference type="RefSeq" id="WP_047674567.1">
    <property type="nucleotide sequence ID" value="NZ_CM002918.1"/>
</dbReference>
<organism evidence="4 5">
    <name type="scientific">Lactiplantibacillus plantarum CMPG5300</name>
    <dbReference type="NCBI Taxonomy" id="1304889"/>
    <lineage>
        <taxon>Bacteria</taxon>
        <taxon>Bacillati</taxon>
        <taxon>Bacillota</taxon>
        <taxon>Bacilli</taxon>
        <taxon>Lactobacillales</taxon>
        <taxon>Lactobacillaceae</taxon>
        <taxon>Lactiplantibacillus</taxon>
    </lineage>
</organism>
<sequence>MNVKKVVVLGATLLIGVSLTACSDSNKSVKSSASHSTSSKISPLSKAKTDVDSLFDDTDHTRLLEGTTLASIKSVSKEVSRLPKSNTKTHLLADIKFANSLWPQFNATTNSKNSSSIIKDDKKLAKQESKNSASEAKASSESIKKKTSENAVASSKAESKKKLQQFAKSNSVSLVKEMHARMDDTDGISAKVSQLSKSPSKNMQAIRKEMIVLKNVAKECNDNYMDANSYPSSDSGYVDKVNSFWDLSATILRTQRNYLGYLINENDNQPSSKELNDNVDQWNSIYYEIVK</sequence>
<evidence type="ECO:0000313" key="5">
    <source>
        <dbReference type="Proteomes" id="UP000029801"/>
    </source>
</evidence>
<dbReference type="InterPro" id="IPR054544">
    <property type="entry name" value="Pest_crys_Cry1Aa_dom-IV"/>
</dbReference>
<feature type="chain" id="PRO_5043340932" evidence="2">
    <location>
        <begin position="24"/>
        <end position="291"/>
    </location>
</feature>
<comment type="caution">
    <text evidence="4">The sequence shown here is derived from an EMBL/GenBank/DDBJ whole genome shotgun (WGS) entry which is preliminary data.</text>
</comment>
<evidence type="ECO:0000313" key="4">
    <source>
        <dbReference type="EMBL" id="KGH41374.1"/>
    </source>
</evidence>
<dbReference type="AlphaFoldDB" id="A0AAW3FJV4"/>
<accession>A0AAW3FJV4</accession>
<evidence type="ECO:0000259" key="3">
    <source>
        <dbReference type="Pfam" id="PF18449"/>
    </source>
</evidence>
<dbReference type="PROSITE" id="PS51257">
    <property type="entry name" value="PROKAR_LIPOPROTEIN"/>
    <property type="match status" value="1"/>
</dbReference>
<feature type="domain" description="Pesticidal crystal protein Cry1Aa" evidence="3">
    <location>
        <begin position="44"/>
        <end position="101"/>
    </location>
</feature>
<proteinExistence type="predicted"/>
<feature type="compositionally biased region" description="Low complexity" evidence="1">
    <location>
        <begin position="130"/>
        <end position="141"/>
    </location>
</feature>
<feature type="compositionally biased region" description="Basic and acidic residues" evidence="1">
    <location>
        <begin position="118"/>
        <end position="129"/>
    </location>
</feature>